<organism evidence="3 4">
    <name type="scientific">Trichococcus palustris</name>
    <dbReference type="NCBI Taxonomy" id="140314"/>
    <lineage>
        <taxon>Bacteria</taxon>
        <taxon>Bacillati</taxon>
        <taxon>Bacillota</taxon>
        <taxon>Bacilli</taxon>
        <taxon>Lactobacillales</taxon>
        <taxon>Carnobacteriaceae</taxon>
        <taxon>Trichococcus</taxon>
    </lineage>
</organism>
<reference evidence="3 4" key="1">
    <citation type="submission" date="2016-02" db="EMBL/GenBank/DDBJ databases">
        <authorList>
            <person name="Wen L."/>
            <person name="He K."/>
            <person name="Yang H."/>
        </authorList>
    </citation>
    <scope>NUCLEOTIDE SEQUENCE [LARGE SCALE GENOMIC DNA]</scope>
    <source>
        <strain evidence="3">Trichococcus palustris</strain>
    </source>
</reference>
<evidence type="ECO:0000313" key="4">
    <source>
        <dbReference type="Proteomes" id="UP000242754"/>
    </source>
</evidence>
<dbReference type="AlphaFoldDB" id="A0A143YIH1"/>
<dbReference type="PANTHER" id="PTHR33408:SF2">
    <property type="entry name" value="TRANSPOSASE DDE DOMAIN-CONTAINING PROTEIN"/>
    <property type="match status" value="1"/>
</dbReference>
<dbReference type="InterPro" id="IPR025668">
    <property type="entry name" value="Tnp_DDE_dom"/>
</dbReference>
<protein>
    <recommendedName>
        <fullName evidence="5">Transposase DDE domain-containing protein</fullName>
    </recommendedName>
</protein>
<dbReference type="EMBL" id="FJNE01000003">
    <property type="protein sequence ID" value="CZQ90529.1"/>
    <property type="molecule type" value="Genomic_DNA"/>
</dbReference>
<evidence type="ECO:0008006" key="5">
    <source>
        <dbReference type="Google" id="ProtNLM"/>
    </source>
</evidence>
<keyword evidence="4" id="KW-1185">Reference proteome</keyword>
<accession>A0A143YIH1</accession>
<feature type="domain" description="Transposase InsH N-terminal" evidence="1">
    <location>
        <begin position="4"/>
        <end position="82"/>
    </location>
</feature>
<dbReference type="NCBIfam" id="NF033551">
    <property type="entry name" value="transpos_IS1182"/>
    <property type="match status" value="1"/>
</dbReference>
<evidence type="ECO:0000259" key="2">
    <source>
        <dbReference type="Pfam" id="PF13751"/>
    </source>
</evidence>
<dbReference type="Proteomes" id="UP000242754">
    <property type="component" value="Unassembled WGS sequence"/>
</dbReference>
<dbReference type="PANTHER" id="PTHR33408">
    <property type="entry name" value="TRANSPOSASE"/>
    <property type="match status" value="1"/>
</dbReference>
<evidence type="ECO:0000313" key="3">
    <source>
        <dbReference type="EMBL" id="CZQ90529.1"/>
    </source>
</evidence>
<dbReference type="STRING" id="140314.SAMN04488076_12810"/>
<proteinExistence type="predicted"/>
<feature type="domain" description="Transposase DDE" evidence="2">
    <location>
        <begin position="352"/>
        <end position="479"/>
    </location>
</feature>
<name>A0A143YIH1_9LACT</name>
<dbReference type="InterPro" id="IPR008490">
    <property type="entry name" value="Transposase_InsH_N"/>
</dbReference>
<dbReference type="Pfam" id="PF13751">
    <property type="entry name" value="DDE_Tnp_1_6"/>
    <property type="match status" value="1"/>
</dbReference>
<sequence length="497" mass="58156">MRLLSQILEELDYSKLHLAYSPLGRKPAVSPKNLFKVVIYGAMNHIFSSRTIEKSCRRDINFMYLLQGEPVPDHNTIARFKKDRLPKSIDSLFNQFTLLLQKIQEITFETLYVDGTKVDANANRYTFVWRKSVEKYNVKLMEKANLLLRTLYTEKDIPQPLTLAFMKDCLLQLEKEKQETNLTFVYGSGKRKTPLQRNYETLSEYIERKTYYEYCFDKFGDRNSFSKSDTDATFMRMKDDHMHNGQLKPAYNVQIGVEAEYVVQVGVYSSTTDYGTLVPFLNKVETAFKEKFKKIVADSGYESEENYVYLTEEKYSSFIKPQNHEIVKTKKFKKQIGRKENMEYDKEKDEFTCSNGRKLVFKYDSTQKLKSGYERKLSTYECEDCSNCPLYEQCNKSKFGANKTLRFSKNFEALRTVSVQNISSKEGIKLRVNRSIQVEGAFGVLKGNYGVQRFLMRGFNNVEVEMTILCLGYNFNKLHNKRSSNRLKTEYHEVKIA</sequence>
<dbReference type="Pfam" id="PF05598">
    <property type="entry name" value="DUF772"/>
    <property type="match status" value="1"/>
</dbReference>
<dbReference type="InterPro" id="IPR047629">
    <property type="entry name" value="IS1182_transpos"/>
</dbReference>
<evidence type="ECO:0000259" key="1">
    <source>
        <dbReference type="Pfam" id="PF05598"/>
    </source>
</evidence>
<gene>
    <name evidence="3" type="ORF">Tpal_1279</name>
</gene>